<evidence type="ECO:0000256" key="5">
    <source>
        <dbReference type="SAM" id="Phobius"/>
    </source>
</evidence>
<dbReference type="SUPFAM" id="SSF103481">
    <property type="entry name" value="Multidrug resistance efflux transporter EmrE"/>
    <property type="match status" value="2"/>
</dbReference>
<gene>
    <name evidence="7" type="ORF">MNBD_GAMMA09-1425</name>
</gene>
<dbReference type="Pfam" id="PF00892">
    <property type="entry name" value="EamA"/>
    <property type="match status" value="2"/>
</dbReference>
<organism evidence="7">
    <name type="scientific">hydrothermal vent metagenome</name>
    <dbReference type="NCBI Taxonomy" id="652676"/>
    <lineage>
        <taxon>unclassified sequences</taxon>
        <taxon>metagenomes</taxon>
        <taxon>ecological metagenomes</taxon>
    </lineage>
</organism>
<feature type="transmembrane region" description="Helical" evidence="5">
    <location>
        <begin position="284"/>
        <end position="302"/>
    </location>
</feature>
<sequence length="319" mass="34706">MQTREFFTRPNNNERYGLILGFLAIVGFSVTLPATRLAVSYIDPTLVGPGRALLAAIVSLTLLYGFKIPLPTARQWLSISIVMFGVVIAFPWLTSIAMQDISGAQGGIIVSMIPLFTAIAGALLLRQRPSMGFWFMAILGSALLLIYLLLSHSSGDTQGVHIQKSELILLTASILCAAGYAQGGKLAHQMGGIAVISWALVLSIPFSIFAIIYTWTDKSAAELLHSPWQAWASLAYISLVSQLLAFIFWYRGLALGGVIRVSQVQLLQPFMTLLVSAVLLNETITLLMMIFATAVVITVAISRKMPIHPAPRFKKKNSL</sequence>
<comment type="subcellular location">
    <subcellularLocation>
        <location evidence="1">Membrane</location>
        <topology evidence="1">Multi-pass membrane protein</topology>
    </subcellularLocation>
</comment>
<name>A0A3B0XGZ4_9ZZZZ</name>
<feature type="transmembrane region" description="Helical" evidence="5">
    <location>
        <begin position="193"/>
        <end position="216"/>
    </location>
</feature>
<dbReference type="PANTHER" id="PTHR32322:SF2">
    <property type="entry name" value="EAMA DOMAIN-CONTAINING PROTEIN"/>
    <property type="match status" value="1"/>
</dbReference>
<feature type="transmembrane region" description="Helical" evidence="5">
    <location>
        <begin position="104"/>
        <end position="125"/>
    </location>
</feature>
<evidence type="ECO:0000256" key="3">
    <source>
        <dbReference type="ARBA" id="ARBA00022989"/>
    </source>
</evidence>
<evidence type="ECO:0000313" key="7">
    <source>
        <dbReference type="EMBL" id="VAW66941.1"/>
    </source>
</evidence>
<accession>A0A3B0XGZ4</accession>
<evidence type="ECO:0000259" key="6">
    <source>
        <dbReference type="Pfam" id="PF00892"/>
    </source>
</evidence>
<evidence type="ECO:0000256" key="1">
    <source>
        <dbReference type="ARBA" id="ARBA00004141"/>
    </source>
</evidence>
<dbReference type="PANTHER" id="PTHR32322">
    <property type="entry name" value="INNER MEMBRANE TRANSPORTER"/>
    <property type="match status" value="1"/>
</dbReference>
<feature type="transmembrane region" description="Helical" evidence="5">
    <location>
        <begin position="162"/>
        <end position="181"/>
    </location>
</feature>
<proteinExistence type="predicted"/>
<dbReference type="EMBL" id="UOFI01000089">
    <property type="protein sequence ID" value="VAW66941.1"/>
    <property type="molecule type" value="Genomic_DNA"/>
</dbReference>
<dbReference type="InterPro" id="IPR050638">
    <property type="entry name" value="AA-Vitamin_Transporters"/>
</dbReference>
<keyword evidence="3 5" id="KW-1133">Transmembrane helix</keyword>
<evidence type="ECO:0000256" key="2">
    <source>
        <dbReference type="ARBA" id="ARBA00022692"/>
    </source>
</evidence>
<reference evidence="7" key="1">
    <citation type="submission" date="2018-06" db="EMBL/GenBank/DDBJ databases">
        <authorList>
            <person name="Zhirakovskaya E."/>
        </authorList>
    </citation>
    <scope>NUCLEOTIDE SEQUENCE</scope>
</reference>
<keyword evidence="2 5" id="KW-0812">Transmembrane</keyword>
<feature type="transmembrane region" description="Helical" evidence="5">
    <location>
        <begin position="76"/>
        <end position="98"/>
    </location>
</feature>
<feature type="transmembrane region" description="Helical" evidence="5">
    <location>
        <begin position="228"/>
        <end position="250"/>
    </location>
</feature>
<feature type="transmembrane region" description="Helical" evidence="5">
    <location>
        <begin position="46"/>
        <end position="64"/>
    </location>
</feature>
<feature type="transmembrane region" description="Helical" evidence="5">
    <location>
        <begin position="132"/>
        <end position="150"/>
    </location>
</feature>
<feature type="domain" description="EamA" evidence="6">
    <location>
        <begin position="166"/>
        <end position="301"/>
    </location>
</feature>
<feature type="domain" description="EamA" evidence="6">
    <location>
        <begin position="16"/>
        <end position="141"/>
    </location>
</feature>
<keyword evidence="4 5" id="KW-0472">Membrane</keyword>
<feature type="transmembrane region" description="Helical" evidence="5">
    <location>
        <begin position="16"/>
        <end position="34"/>
    </location>
</feature>
<protein>
    <submittedName>
        <fullName evidence="7">Permease of the drug/metabolite transporter (DMT) superfamily</fullName>
    </submittedName>
</protein>
<dbReference type="InterPro" id="IPR000620">
    <property type="entry name" value="EamA_dom"/>
</dbReference>
<dbReference type="GO" id="GO:0016020">
    <property type="term" value="C:membrane"/>
    <property type="evidence" value="ECO:0007669"/>
    <property type="project" value="UniProtKB-SubCell"/>
</dbReference>
<evidence type="ECO:0000256" key="4">
    <source>
        <dbReference type="ARBA" id="ARBA00023136"/>
    </source>
</evidence>
<dbReference type="AlphaFoldDB" id="A0A3B0XGZ4"/>
<feature type="transmembrane region" description="Helical" evidence="5">
    <location>
        <begin position="257"/>
        <end position="278"/>
    </location>
</feature>
<dbReference type="InterPro" id="IPR037185">
    <property type="entry name" value="EmrE-like"/>
</dbReference>